<dbReference type="Proteomes" id="UP001324115">
    <property type="component" value="Unassembled WGS sequence"/>
</dbReference>
<accession>A0AAN7I4T7</accession>
<evidence type="ECO:0000313" key="6">
    <source>
        <dbReference type="EMBL" id="KAK4538897.1"/>
    </source>
</evidence>
<reference evidence="6 7" key="1">
    <citation type="journal article" date="2023" name="G3 (Bethesda)">
        <title>A haplotype-resolved chromosome-scale genome for Quercus rubra L. provides insights into the genetics of adaptive traits for red oak species.</title>
        <authorList>
            <person name="Kapoor B."/>
            <person name="Jenkins J."/>
            <person name="Schmutz J."/>
            <person name="Zhebentyayeva T."/>
            <person name="Kuelheim C."/>
            <person name="Coggeshall M."/>
            <person name="Heim C."/>
            <person name="Lasky J.R."/>
            <person name="Leites L."/>
            <person name="Islam-Faridi N."/>
            <person name="Romero-Severson J."/>
            <person name="DeLeo V.L."/>
            <person name="Lucas S.M."/>
            <person name="Lazic D."/>
            <person name="Gailing O."/>
            <person name="Carlson J."/>
            <person name="Staton M."/>
        </authorList>
    </citation>
    <scope>NUCLEOTIDE SEQUENCE [LARGE SCALE GENOMIC DNA]</scope>
    <source>
        <strain evidence="6">Pseudo-F2</strain>
    </source>
</reference>
<sequence length="265" mass="29097">MSSNGKGDFVLYHFTPSLPAAVIFIAAFSIGFIVHTYLAIRYRARYFLAFVIGCLFEAVGYVGRALSHSDPEKLTPYIMQSLLILVAPALFAATVYMVLGRLMRALGAEHLSLIPVRWLTKIFVIGDVVTFFIQSAGAGMMAQKTTSSFNTGKNVVVVGLVAQVVIFGFFIIVAALFVSRIRKSPTVLSASQPWQKHMVVLFTASAIILVRNLIRVIEYAQGFNGYIISHEVFLYIFDALFILAVIVMLAVVHPGRLMEAIALPG</sequence>
<dbReference type="Pfam" id="PF04479">
    <property type="entry name" value="RTA1"/>
    <property type="match status" value="1"/>
</dbReference>
<gene>
    <name evidence="6" type="ORF">RGQ29_032219</name>
</gene>
<feature type="transmembrane region" description="Helical" evidence="5">
    <location>
        <begin position="199"/>
        <end position="220"/>
    </location>
</feature>
<keyword evidence="3 5" id="KW-1133">Transmembrane helix</keyword>
<protein>
    <recommendedName>
        <fullName evidence="8">RTA1 like protein</fullName>
    </recommendedName>
</protein>
<evidence type="ECO:0000256" key="2">
    <source>
        <dbReference type="ARBA" id="ARBA00022692"/>
    </source>
</evidence>
<comment type="subcellular location">
    <subcellularLocation>
        <location evidence="1">Membrane</location>
        <topology evidence="1">Multi-pass membrane protein</topology>
    </subcellularLocation>
</comment>
<keyword evidence="4 5" id="KW-0472">Membrane</keyword>
<evidence type="ECO:0000256" key="5">
    <source>
        <dbReference type="SAM" id="Phobius"/>
    </source>
</evidence>
<feature type="transmembrane region" description="Helical" evidence="5">
    <location>
        <begin position="47"/>
        <end position="66"/>
    </location>
</feature>
<dbReference type="GO" id="GO:0016020">
    <property type="term" value="C:membrane"/>
    <property type="evidence" value="ECO:0007669"/>
    <property type="project" value="UniProtKB-SubCell"/>
</dbReference>
<evidence type="ECO:0000256" key="4">
    <source>
        <dbReference type="ARBA" id="ARBA00023136"/>
    </source>
</evidence>
<dbReference type="AlphaFoldDB" id="A0AAN7I4T7"/>
<evidence type="ECO:0000313" key="7">
    <source>
        <dbReference type="Proteomes" id="UP001324115"/>
    </source>
</evidence>
<comment type="caution">
    <text evidence="6">The sequence shown here is derived from an EMBL/GenBank/DDBJ whole genome shotgun (WGS) entry which is preliminary data.</text>
</comment>
<name>A0AAN7I4T7_QUERU</name>
<evidence type="ECO:0008006" key="8">
    <source>
        <dbReference type="Google" id="ProtNLM"/>
    </source>
</evidence>
<feature type="transmembrane region" description="Helical" evidence="5">
    <location>
        <begin position="20"/>
        <end position="40"/>
    </location>
</feature>
<feature type="transmembrane region" description="Helical" evidence="5">
    <location>
        <begin position="155"/>
        <end position="178"/>
    </location>
</feature>
<keyword evidence="2 5" id="KW-0812">Transmembrane</keyword>
<dbReference type="PANTHER" id="PTHR31465">
    <property type="entry name" value="PROTEIN RTA1-RELATED"/>
    <property type="match status" value="1"/>
</dbReference>
<dbReference type="InterPro" id="IPR007568">
    <property type="entry name" value="RTA1"/>
</dbReference>
<feature type="transmembrane region" description="Helical" evidence="5">
    <location>
        <begin position="232"/>
        <end position="252"/>
    </location>
</feature>
<dbReference type="PANTHER" id="PTHR31465:SF1">
    <property type="entry name" value="PROTEIN RTA1-RELATED"/>
    <property type="match status" value="1"/>
</dbReference>
<evidence type="ECO:0000256" key="3">
    <source>
        <dbReference type="ARBA" id="ARBA00022989"/>
    </source>
</evidence>
<keyword evidence="7" id="KW-1185">Reference proteome</keyword>
<feature type="transmembrane region" description="Helical" evidence="5">
    <location>
        <begin position="119"/>
        <end position="143"/>
    </location>
</feature>
<organism evidence="6 7">
    <name type="scientific">Quercus rubra</name>
    <name type="common">Northern red oak</name>
    <name type="synonym">Quercus borealis</name>
    <dbReference type="NCBI Taxonomy" id="3512"/>
    <lineage>
        <taxon>Eukaryota</taxon>
        <taxon>Viridiplantae</taxon>
        <taxon>Streptophyta</taxon>
        <taxon>Embryophyta</taxon>
        <taxon>Tracheophyta</taxon>
        <taxon>Spermatophyta</taxon>
        <taxon>Magnoliopsida</taxon>
        <taxon>eudicotyledons</taxon>
        <taxon>Gunneridae</taxon>
        <taxon>Pentapetalae</taxon>
        <taxon>rosids</taxon>
        <taxon>fabids</taxon>
        <taxon>Fagales</taxon>
        <taxon>Fagaceae</taxon>
        <taxon>Quercus</taxon>
    </lineage>
</organism>
<evidence type="ECO:0000256" key="1">
    <source>
        <dbReference type="ARBA" id="ARBA00004141"/>
    </source>
</evidence>
<dbReference type="EMBL" id="JAXUIC010000762">
    <property type="protein sequence ID" value="KAK4538897.1"/>
    <property type="molecule type" value="Genomic_DNA"/>
</dbReference>
<feature type="transmembrane region" description="Helical" evidence="5">
    <location>
        <begin position="78"/>
        <end position="99"/>
    </location>
</feature>
<proteinExistence type="predicted"/>